<gene>
    <name evidence="2" type="ORF">CEXT_165301</name>
</gene>
<comment type="caution">
    <text evidence="2">The sequence shown here is derived from an EMBL/GenBank/DDBJ whole genome shotgun (WGS) entry which is preliminary data.</text>
</comment>
<sequence length="92" mass="10922">MRDNAIGQSEASPGQPRFESADFQEVPRESRFNLRKAMEDWDFLKVDDRDFYLIFYLFFNIFLEEFYSDFVDRILIASFGRCQHASFLGTTV</sequence>
<proteinExistence type="predicted"/>
<name>A0AAV4T865_CAEEX</name>
<protein>
    <submittedName>
        <fullName evidence="2">Uncharacterized protein</fullName>
    </submittedName>
</protein>
<dbReference type="Proteomes" id="UP001054945">
    <property type="component" value="Unassembled WGS sequence"/>
</dbReference>
<evidence type="ECO:0000313" key="2">
    <source>
        <dbReference type="EMBL" id="GIY41491.1"/>
    </source>
</evidence>
<evidence type="ECO:0000256" key="1">
    <source>
        <dbReference type="SAM" id="MobiDB-lite"/>
    </source>
</evidence>
<feature type="region of interest" description="Disordered" evidence="1">
    <location>
        <begin position="1"/>
        <end position="24"/>
    </location>
</feature>
<dbReference type="AlphaFoldDB" id="A0AAV4T865"/>
<reference evidence="2 3" key="1">
    <citation type="submission" date="2021-06" db="EMBL/GenBank/DDBJ databases">
        <title>Caerostris extrusa draft genome.</title>
        <authorList>
            <person name="Kono N."/>
            <person name="Arakawa K."/>
        </authorList>
    </citation>
    <scope>NUCLEOTIDE SEQUENCE [LARGE SCALE GENOMIC DNA]</scope>
</reference>
<organism evidence="2 3">
    <name type="scientific">Caerostris extrusa</name>
    <name type="common">Bark spider</name>
    <name type="synonym">Caerostris bankana</name>
    <dbReference type="NCBI Taxonomy" id="172846"/>
    <lineage>
        <taxon>Eukaryota</taxon>
        <taxon>Metazoa</taxon>
        <taxon>Ecdysozoa</taxon>
        <taxon>Arthropoda</taxon>
        <taxon>Chelicerata</taxon>
        <taxon>Arachnida</taxon>
        <taxon>Araneae</taxon>
        <taxon>Araneomorphae</taxon>
        <taxon>Entelegynae</taxon>
        <taxon>Araneoidea</taxon>
        <taxon>Araneidae</taxon>
        <taxon>Caerostris</taxon>
    </lineage>
</organism>
<feature type="compositionally biased region" description="Polar residues" evidence="1">
    <location>
        <begin position="1"/>
        <end position="12"/>
    </location>
</feature>
<keyword evidence="3" id="KW-1185">Reference proteome</keyword>
<accession>A0AAV4T865</accession>
<dbReference type="EMBL" id="BPLR01010718">
    <property type="protein sequence ID" value="GIY41491.1"/>
    <property type="molecule type" value="Genomic_DNA"/>
</dbReference>
<evidence type="ECO:0000313" key="3">
    <source>
        <dbReference type="Proteomes" id="UP001054945"/>
    </source>
</evidence>